<dbReference type="FunFam" id="3.40.50.12780:FF:000012">
    <property type="entry name" value="Non-ribosomal peptide synthetase"/>
    <property type="match status" value="1"/>
</dbReference>
<evidence type="ECO:0000313" key="6">
    <source>
        <dbReference type="EMBL" id="AWV07721.1"/>
    </source>
</evidence>
<dbReference type="SMART" id="SM00823">
    <property type="entry name" value="PKS_PP"/>
    <property type="match status" value="2"/>
</dbReference>
<dbReference type="InterPro" id="IPR020845">
    <property type="entry name" value="AMP-binding_CS"/>
</dbReference>
<feature type="region of interest" description="Disordered" evidence="4">
    <location>
        <begin position="1297"/>
        <end position="1320"/>
    </location>
</feature>
<dbReference type="Pfam" id="PF00501">
    <property type="entry name" value="AMP-binding"/>
    <property type="match status" value="1"/>
</dbReference>
<dbReference type="InterPro" id="IPR020806">
    <property type="entry name" value="PKS_PP-bd"/>
</dbReference>
<dbReference type="InterPro" id="IPR045851">
    <property type="entry name" value="AMP-bd_C_sf"/>
</dbReference>
<dbReference type="Pfam" id="PF00550">
    <property type="entry name" value="PP-binding"/>
    <property type="match status" value="2"/>
</dbReference>
<comment type="cofactor">
    <cofactor evidence="1">
        <name>pantetheine 4'-phosphate</name>
        <dbReference type="ChEBI" id="CHEBI:47942"/>
    </cofactor>
</comment>
<accession>A0A2U9T5B8</accession>
<dbReference type="InterPro" id="IPR036736">
    <property type="entry name" value="ACP-like_sf"/>
</dbReference>
<dbReference type="PROSITE" id="PS00012">
    <property type="entry name" value="PHOSPHOPANTETHEINE"/>
    <property type="match status" value="2"/>
</dbReference>
<evidence type="ECO:0000256" key="1">
    <source>
        <dbReference type="ARBA" id="ARBA00001957"/>
    </source>
</evidence>
<dbReference type="SUPFAM" id="SSF47336">
    <property type="entry name" value="ACP-like"/>
    <property type="match status" value="2"/>
</dbReference>
<evidence type="ECO:0000256" key="4">
    <source>
        <dbReference type="SAM" id="MobiDB-lite"/>
    </source>
</evidence>
<dbReference type="Proteomes" id="UP000249447">
    <property type="component" value="Chromosome"/>
</dbReference>
<dbReference type="PANTHER" id="PTHR45527">
    <property type="entry name" value="NONRIBOSOMAL PEPTIDE SYNTHETASE"/>
    <property type="match status" value="1"/>
</dbReference>
<dbReference type="FunFam" id="1.10.1200.10:FF:000016">
    <property type="entry name" value="Non-ribosomal peptide synthase"/>
    <property type="match status" value="1"/>
</dbReference>
<name>A0A2U9T5B8_9GAMM</name>
<dbReference type="InterPro" id="IPR000873">
    <property type="entry name" value="AMP-dep_synth/lig_dom"/>
</dbReference>
<dbReference type="KEGG" id="lmb:C9I47_2036"/>
<dbReference type="Gene3D" id="2.30.38.10">
    <property type="entry name" value="Luciferase, Domain 3"/>
    <property type="match status" value="1"/>
</dbReference>
<proteinExistence type="predicted"/>
<dbReference type="GO" id="GO:0072330">
    <property type="term" value="P:monocarboxylic acid biosynthetic process"/>
    <property type="evidence" value="ECO:0007669"/>
    <property type="project" value="UniProtKB-ARBA"/>
</dbReference>
<dbReference type="Gene3D" id="3.30.559.30">
    <property type="entry name" value="Nonribosomal peptide synthetase, condensation domain"/>
    <property type="match status" value="2"/>
</dbReference>
<dbReference type="InterPro" id="IPR009081">
    <property type="entry name" value="PP-bd_ACP"/>
</dbReference>
<dbReference type="Pfam" id="PF13193">
    <property type="entry name" value="AMP-binding_C"/>
    <property type="match status" value="1"/>
</dbReference>
<feature type="domain" description="Carrier" evidence="5">
    <location>
        <begin position="1574"/>
        <end position="1650"/>
    </location>
</feature>
<dbReference type="GO" id="GO:0003824">
    <property type="term" value="F:catalytic activity"/>
    <property type="evidence" value="ECO:0007669"/>
    <property type="project" value="InterPro"/>
</dbReference>
<keyword evidence="7" id="KW-1185">Reference proteome</keyword>
<dbReference type="InterPro" id="IPR023213">
    <property type="entry name" value="CAT-like_dom_sf"/>
</dbReference>
<dbReference type="FunFam" id="3.30.300.30:FF:000010">
    <property type="entry name" value="Enterobactin synthetase component F"/>
    <property type="match status" value="1"/>
</dbReference>
<dbReference type="RefSeq" id="WP_111266808.1">
    <property type="nucleotide sequence ID" value="NZ_CP029843.1"/>
</dbReference>
<evidence type="ECO:0000259" key="5">
    <source>
        <dbReference type="PROSITE" id="PS50075"/>
    </source>
</evidence>
<dbReference type="GO" id="GO:0005737">
    <property type="term" value="C:cytoplasm"/>
    <property type="evidence" value="ECO:0007669"/>
    <property type="project" value="TreeGrafter"/>
</dbReference>
<dbReference type="CDD" id="cd12116">
    <property type="entry name" value="A_NRPS_Ta1_like"/>
    <property type="match status" value="1"/>
</dbReference>
<dbReference type="GO" id="GO:0031177">
    <property type="term" value="F:phosphopantetheine binding"/>
    <property type="evidence" value="ECO:0007669"/>
    <property type="project" value="InterPro"/>
</dbReference>
<dbReference type="InterPro" id="IPR025110">
    <property type="entry name" value="AMP-bd_C"/>
</dbReference>
<dbReference type="EMBL" id="CP029843">
    <property type="protein sequence ID" value="AWV07721.1"/>
    <property type="molecule type" value="Genomic_DNA"/>
</dbReference>
<dbReference type="OrthoDB" id="9757559at2"/>
<protein>
    <submittedName>
        <fullName evidence="6">Amino acid adenylation protein</fullName>
    </submittedName>
</protein>
<dbReference type="InterPro" id="IPR006162">
    <property type="entry name" value="Ppantetheine_attach_site"/>
</dbReference>
<sequence length="1668" mass="180530">MNSQESANFETIDYDPFAQAALERVVPITEPQREVWLADKLGREGSLAYNESVSLRLRGALDVDALRRAVADLGARHESLRATVGADGDELYIAERADVDVGVHDLAGMDAATRDREVADYLRNAVETPFDLEQGPLFRADLFTLAAQDHLLVLTAHHIVCDGWSFGVIARDIAAGYRRHATGGEGAAAPARSFAEYAAEQAAWAQSEQARQDEHYWLELLSDPLPTLDLPLDRPRPRHRTFNAAREDVVLDAELVAAVRKLGARNGASLFSTLLGGFASVLRRLSGQTDLVIGIAAAGQASGGHDALVGHCVNILPLRTDVAHGEDFVSVLGKTASSLLDAFEHQRYTFGTLLRKLAIPRDPSRLPLVSVLFNLDQKVDDDGFGVDGLSCEFSANARSYENFELFVNAVPTAAGIRLECQYNTDLYDAATIRRWMDAYAELLRSAVADPSCAWDRLAWLDAGQLAALASLQPAPTAYAPERLVHARFADIAAASPDRVAIAYGHLDAPDGAARTISYGELDRRSNALAHALRARGLGPGDRVGICMRRGPELYTAVLGVLKAGAAYVPLDPDYPCERLRFMVEDAGLACVIERDGAAQALGLADAQRLDLEAGAGAPDWSRTDPLAADAVGIGPQSAAYVIYTSGSTGKPKGVMVPHRSLVNLLSSMSREPGLEADDRLLAVTTTSFDMSVPELFLPLVTGASLVMAGEEVRDSGKLRRLLEVSGATVMQATPSGWRLLLESGWSGGPGFKALIGGESVPQELAVQLRGRCGSLWNMYGPTETTVWSTCARLDHPERGISIGRPIANTSVWVLDEHAQPCPIGVPGEIHIGGEGVTLGYLNRPELTRERFLPDPHSDVEGACIYRTGDRGRWRNDGTLEHLGRLDFQVKVRGYRIELGEIEANLAGHPDVAHCAVVAREDQPGDVRLVAYVVPRVAGKADEESLLDHLRRALPGYMVPQHVVFLSAIPLSPNGKVDRKALPAPSLEARRAPDRVAPRTDTERAVAKLMEQVLALPGIGVDDDFFSLGGHSLLAAQLTARINKQLGVNLSMRTLFDAPTVAGLAALLDGGEGRGGAPAQTAVPRRPDRRRAPLSLMQERLFRLERFNPGQVTYNTPSAHRLTGPMDVAALEDALQALAQRQTVLRTGFAVVDGEEVQIVHDDIGPVIGEVEDLSALPPDEREATLRRRIDELIRVPFARLDRAPLFVAHLFRLREDEHVLFFMPHHLIWDGWSFDVLYAELSELYAARCQGREPALPELAVGYGDFAAWHRQWVAGEEYARQLAFWRERISAYSNGGHAPRALPTDHPRRRGMSGAGRSITTSVPGELTGRLHRAGLEIDATLSMVLLTAYCVTLARMSGCYDQVVGTPVRGRNAAELEHLMGYFTTLLPLHIAIDPEGSFADAVARVKSEVLDSFANPDVRLEDLADALSLRGDAGGSAMYQSLFSFQDARGRPVMWGPLSHSRVPVLQPGATEDIGLWFVENAQGLIGGLVYNAELYETATAERIHRRFMTTLDEIARDPRQALSELTRFDDGAPLMIGAAAAAPPAPTTGGPACSDTPVDPQPVRAGGEAMNLDTKERYLAAIWEELLGVPAGPDDNFFDLGGNSMQGMQMAERVARETGLQIKLVRLASQGLSEIAVDLPEAPGSGNRIGFGARLKRLFGGASA</sequence>
<dbReference type="Pfam" id="PF00668">
    <property type="entry name" value="Condensation"/>
    <property type="match status" value="2"/>
</dbReference>
<dbReference type="Gene3D" id="1.10.1200.10">
    <property type="entry name" value="ACP-like"/>
    <property type="match status" value="2"/>
</dbReference>
<dbReference type="PANTHER" id="PTHR45527:SF1">
    <property type="entry name" value="FATTY ACID SYNTHASE"/>
    <property type="match status" value="1"/>
</dbReference>
<dbReference type="Gene3D" id="3.30.300.30">
    <property type="match status" value="1"/>
</dbReference>
<dbReference type="GO" id="GO:0043041">
    <property type="term" value="P:amino acid activation for nonribosomal peptide biosynthetic process"/>
    <property type="evidence" value="ECO:0007669"/>
    <property type="project" value="TreeGrafter"/>
</dbReference>
<feature type="region of interest" description="Disordered" evidence="4">
    <location>
        <begin position="1069"/>
        <end position="1089"/>
    </location>
</feature>
<dbReference type="CDD" id="cd19531">
    <property type="entry name" value="LCL_NRPS-like"/>
    <property type="match status" value="2"/>
</dbReference>
<feature type="domain" description="Carrier" evidence="5">
    <location>
        <begin position="996"/>
        <end position="1071"/>
    </location>
</feature>
<dbReference type="PROSITE" id="PS00455">
    <property type="entry name" value="AMP_BINDING"/>
    <property type="match status" value="1"/>
</dbReference>
<organism evidence="6 7">
    <name type="scientific">Marilutibacter maris</name>
    <dbReference type="NCBI Taxonomy" id="1605891"/>
    <lineage>
        <taxon>Bacteria</taxon>
        <taxon>Pseudomonadati</taxon>
        <taxon>Pseudomonadota</taxon>
        <taxon>Gammaproteobacteria</taxon>
        <taxon>Lysobacterales</taxon>
        <taxon>Lysobacteraceae</taxon>
        <taxon>Marilutibacter</taxon>
    </lineage>
</organism>
<dbReference type="InterPro" id="IPR001242">
    <property type="entry name" value="Condensation_dom"/>
</dbReference>
<evidence type="ECO:0000256" key="3">
    <source>
        <dbReference type="ARBA" id="ARBA00022553"/>
    </source>
</evidence>
<evidence type="ECO:0000256" key="2">
    <source>
        <dbReference type="ARBA" id="ARBA00022450"/>
    </source>
</evidence>
<reference evidence="6 7" key="1">
    <citation type="submission" date="2018-05" db="EMBL/GenBank/DDBJ databases">
        <title>The complete genome of Lysobacter maris HZ9B, a marine bacterium antagonistic against terrestrial plant pathogens.</title>
        <authorList>
            <person name="Zhang X.-Q."/>
        </authorList>
    </citation>
    <scope>NUCLEOTIDE SEQUENCE [LARGE SCALE GENOMIC DNA]</scope>
    <source>
        <strain evidence="6 7">HZ9B</strain>
    </source>
</reference>
<dbReference type="FunFam" id="3.40.50.980:FF:000001">
    <property type="entry name" value="Non-ribosomal peptide synthetase"/>
    <property type="match status" value="1"/>
</dbReference>
<dbReference type="SUPFAM" id="SSF52777">
    <property type="entry name" value="CoA-dependent acyltransferases"/>
    <property type="match status" value="4"/>
</dbReference>
<dbReference type="InterPro" id="IPR010071">
    <property type="entry name" value="AA_adenyl_dom"/>
</dbReference>
<dbReference type="Gene3D" id="3.40.50.980">
    <property type="match status" value="2"/>
</dbReference>
<gene>
    <name evidence="6" type="ORF">C9I47_2036</name>
</gene>
<dbReference type="Gene3D" id="3.30.559.10">
    <property type="entry name" value="Chloramphenicol acetyltransferase-like domain"/>
    <property type="match status" value="2"/>
</dbReference>
<dbReference type="SUPFAM" id="SSF56801">
    <property type="entry name" value="Acetyl-CoA synthetase-like"/>
    <property type="match status" value="1"/>
</dbReference>
<keyword evidence="3" id="KW-0597">Phosphoprotein</keyword>
<keyword evidence="2" id="KW-0596">Phosphopantetheine</keyword>
<dbReference type="GO" id="GO:0044550">
    <property type="term" value="P:secondary metabolite biosynthetic process"/>
    <property type="evidence" value="ECO:0007669"/>
    <property type="project" value="UniProtKB-ARBA"/>
</dbReference>
<evidence type="ECO:0000313" key="7">
    <source>
        <dbReference type="Proteomes" id="UP000249447"/>
    </source>
</evidence>
<dbReference type="PROSITE" id="PS50075">
    <property type="entry name" value="CARRIER"/>
    <property type="match status" value="2"/>
</dbReference>
<dbReference type="NCBIfam" id="TIGR01733">
    <property type="entry name" value="AA-adenyl-dom"/>
    <property type="match status" value="1"/>
</dbReference>